<reference evidence="4" key="1">
    <citation type="journal article" date="2019" name="Int. J. Syst. Evol. Microbiol.">
        <title>The Global Catalogue of Microorganisms (GCM) 10K type strain sequencing project: providing services to taxonomists for standard genome sequencing and annotation.</title>
        <authorList>
            <consortium name="The Broad Institute Genomics Platform"/>
            <consortium name="The Broad Institute Genome Sequencing Center for Infectious Disease"/>
            <person name="Wu L."/>
            <person name="Ma J."/>
        </authorList>
    </citation>
    <scope>NUCLEOTIDE SEQUENCE [LARGE SCALE GENOMIC DNA]</scope>
    <source>
        <strain evidence="4">CCUG 50347</strain>
    </source>
</reference>
<dbReference type="RefSeq" id="WP_274191964.1">
    <property type="nucleotide sequence ID" value="NZ_BAABHN010000038.1"/>
</dbReference>
<dbReference type="PANTHER" id="PTHR45947:SF3">
    <property type="entry name" value="SULFOQUINOVOSYL TRANSFERASE SQD2"/>
    <property type="match status" value="1"/>
</dbReference>
<evidence type="ECO:0000313" key="4">
    <source>
        <dbReference type="Proteomes" id="UP001595909"/>
    </source>
</evidence>
<dbReference type="Gene3D" id="3.40.50.2000">
    <property type="entry name" value="Glycogen Phosphorylase B"/>
    <property type="match status" value="1"/>
</dbReference>
<dbReference type="EMBL" id="JBHSIM010000038">
    <property type="protein sequence ID" value="MFC4834198.1"/>
    <property type="molecule type" value="Genomic_DNA"/>
</dbReference>
<dbReference type="PANTHER" id="PTHR45947">
    <property type="entry name" value="SULFOQUINOVOSYL TRANSFERASE SQD2"/>
    <property type="match status" value="1"/>
</dbReference>
<accession>A0ABV9RIZ3</accession>
<dbReference type="Pfam" id="PF00534">
    <property type="entry name" value="Glycos_transf_1"/>
    <property type="match status" value="1"/>
</dbReference>
<evidence type="ECO:0000256" key="1">
    <source>
        <dbReference type="ARBA" id="ARBA00022679"/>
    </source>
</evidence>
<dbReference type="Proteomes" id="UP001595909">
    <property type="component" value="Unassembled WGS sequence"/>
</dbReference>
<comment type="caution">
    <text evidence="3">The sequence shown here is derived from an EMBL/GenBank/DDBJ whole genome shotgun (WGS) entry which is preliminary data.</text>
</comment>
<name>A0ABV9RIZ3_9PSEU</name>
<dbReference type="SUPFAM" id="SSF53756">
    <property type="entry name" value="UDP-Glycosyltransferase/glycogen phosphorylase"/>
    <property type="match status" value="1"/>
</dbReference>
<feature type="domain" description="Glycosyl transferase family 1" evidence="2">
    <location>
        <begin position="3"/>
        <end position="142"/>
    </location>
</feature>
<sequence length="169" mass="18524">MRLVHVSNLSVEKGTPVVLDAYKILRSRNAEVSLDLVGPIRSTQLADRVARLAASDSSVTHHGQCNTDEIYSVLERSDCFLFPSSYANEAEPLVVLEALANELAVVATRVGSLGEILPSEWLVERPDAFLIAETVERILFGESSHVRPLSRQIFESLRADGQLAQLLGL</sequence>
<gene>
    <name evidence="3" type="ORF">ACFPEL_17410</name>
</gene>
<keyword evidence="4" id="KW-1185">Reference proteome</keyword>
<keyword evidence="1" id="KW-0808">Transferase</keyword>
<evidence type="ECO:0000313" key="3">
    <source>
        <dbReference type="EMBL" id="MFC4834198.1"/>
    </source>
</evidence>
<organism evidence="3 4">
    <name type="scientific">Actinomycetospora chibensis</name>
    <dbReference type="NCBI Taxonomy" id="663606"/>
    <lineage>
        <taxon>Bacteria</taxon>
        <taxon>Bacillati</taxon>
        <taxon>Actinomycetota</taxon>
        <taxon>Actinomycetes</taxon>
        <taxon>Pseudonocardiales</taxon>
        <taxon>Pseudonocardiaceae</taxon>
        <taxon>Actinomycetospora</taxon>
    </lineage>
</organism>
<protein>
    <submittedName>
        <fullName evidence="3">Glycosyltransferase</fullName>
    </submittedName>
</protein>
<dbReference type="InterPro" id="IPR001296">
    <property type="entry name" value="Glyco_trans_1"/>
</dbReference>
<evidence type="ECO:0000259" key="2">
    <source>
        <dbReference type="Pfam" id="PF00534"/>
    </source>
</evidence>
<dbReference type="InterPro" id="IPR050194">
    <property type="entry name" value="Glycosyltransferase_grp1"/>
</dbReference>
<proteinExistence type="predicted"/>